<dbReference type="PANTHER" id="PTHR43976">
    <property type="entry name" value="SHORT CHAIN DEHYDROGENASE"/>
    <property type="match status" value="1"/>
</dbReference>
<keyword evidence="2" id="KW-0560">Oxidoreductase</keyword>
<name>A0A368DT50_9PROT</name>
<evidence type="ECO:0000313" key="5">
    <source>
        <dbReference type="Proteomes" id="UP000253570"/>
    </source>
</evidence>
<dbReference type="PRINTS" id="PR00080">
    <property type="entry name" value="SDRFAMILY"/>
</dbReference>
<evidence type="ECO:0000313" key="4">
    <source>
        <dbReference type="EMBL" id="RCL74385.1"/>
    </source>
</evidence>
<dbReference type="InterPro" id="IPR036291">
    <property type="entry name" value="NAD(P)-bd_dom_sf"/>
</dbReference>
<organism evidence="4 5">
    <name type="scientific">PS1 clade bacterium</name>
    <dbReference type="NCBI Taxonomy" id="2175152"/>
    <lineage>
        <taxon>Bacteria</taxon>
        <taxon>Pseudomonadati</taxon>
        <taxon>Pseudomonadota</taxon>
        <taxon>Alphaproteobacteria</taxon>
        <taxon>PS1 clade</taxon>
    </lineage>
</organism>
<reference evidence="4 5" key="1">
    <citation type="journal article" date="2018" name="Microbiome">
        <title>Fine metagenomic profile of the Mediterranean stratified and mixed water columns revealed by assembly and recruitment.</title>
        <authorList>
            <person name="Haro-Moreno J.M."/>
            <person name="Lopez-Perez M."/>
            <person name="De La Torre J.R."/>
            <person name="Picazo A."/>
            <person name="Camacho A."/>
            <person name="Rodriguez-Valera F."/>
        </authorList>
    </citation>
    <scope>NUCLEOTIDE SEQUENCE [LARGE SCALE GENOMIC DNA]</scope>
    <source>
        <strain evidence="4">MED-G57</strain>
    </source>
</reference>
<dbReference type="InterPro" id="IPR051911">
    <property type="entry name" value="SDR_oxidoreductase"/>
</dbReference>
<evidence type="ECO:0000256" key="3">
    <source>
        <dbReference type="RuleBase" id="RU000363"/>
    </source>
</evidence>
<evidence type="ECO:0000256" key="2">
    <source>
        <dbReference type="ARBA" id="ARBA00023002"/>
    </source>
</evidence>
<dbReference type="Proteomes" id="UP000253570">
    <property type="component" value="Unassembled WGS sequence"/>
</dbReference>
<dbReference type="PRINTS" id="PR00081">
    <property type="entry name" value="GDHRDH"/>
</dbReference>
<dbReference type="SUPFAM" id="SSF51735">
    <property type="entry name" value="NAD(P)-binding Rossmann-fold domains"/>
    <property type="match status" value="1"/>
</dbReference>
<dbReference type="PROSITE" id="PS00061">
    <property type="entry name" value="ADH_SHORT"/>
    <property type="match status" value="1"/>
</dbReference>
<dbReference type="InterPro" id="IPR002347">
    <property type="entry name" value="SDR_fam"/>
</dbReference>
<dbReference type="Gene3D" id="3.40.50.720">
    <property type="entry name" value="NAD(P)-binding Rossmann-like Domain"/>
    <property type="match status" value="1"/>
</dbReference>
<dbReference type="Pfam" id="PF00106">
    <property type="entry name" value="adh_short"/>
    <property type="match status" value="1"/>
</dbReference>
<evidence type="ECO:0000256" key="1">
    <source>
        <dbReference type="ARBA" id="ARBA00006484"/>
    </source>
</evidence>
<comment type="similarity">
    <text evidence="1 3">Belongs to the short-chain dehydrogenases/reductases (SDR) family.</text>
</comment>
<dbReference type="CDD" id="cd05374">
    <property type="entry name" value="17beta-HSD-like_SDR_c"/>
    <property type="match status" value="1"/>
</dbReference>
<gene>
    <name evidence="4" type="ORF">DBW71_01270</name>
</gene>
<proteinExistence type="inferred from homology"/>
<accession>A0A368DT50</accession>
<protein>
    <submittedName>
        <fullName evidence="4">SDR family NAD(P)-dependent oxidoreductase</fullName>
    </submittedName>
</protein>
<comment type="caution">
    <text evidence="4">The sequence shown here is derived from an EMBL/GenBank/DDBJ whole genome shotgun (WGS) entry which is preliminary data.</text>
</comment>
<dbReference type="PANTHER" id="PTHR43976:SF16">
    <property type="entry name" value="SHORT-CHAIN DEHYDROGENASE_REDUCTASE FAMILY PROTEIN"/>
    <property type="match status" value="1"/>
</dbReference>
<dbReference type="EMBL" id="QOQD01000002">
    <property type="protein sequence ID" value="RCL74385.1"/>
    <property type="molecule type" value="Genomic_DNA"/>
</dbReference>
<sequence length="281" mass="32127">MELNNNKNILITGCSSGIGLDTARGMKEIGWNVIASCRKESDCKIMREKYGFLSTVINYDDEKSITTGLNYSLEKTNGRIDVLFNNGAYGVPSLVEDIPVDSLRNIFETNFFGWHSLTKGVIPYMKEQGFGRIIQNSSILGFMALKYRGAYTSTKYAVEGLSDTLRLELKDHNIKIIIIQPGPITTKFRENSYIRFIEDIKWKTSPNKFIYSNIIIPRLKSKNPKKIAFELLPNAVTKAVIHACMSKNPKTRYRITWATIIMMYLKRILADKIFDKIARRL</sequence>
<dbReference type="InterPro" id="IPR020904">
    <property type="entry name" value="Sc_DH/Rdtase_CS"/>
</dbReference>
<dbReference type="AlphaFoldDB" id="A0A368DT50"/>
<dbReference type="GO" id="GO:0016491">
    <property type="term" value="F:oxidoreductase activity"/>
    <property type="evidence" value="ECO:0007669"/>
    <property type="project" value="UniProtKB-KW"/>
</dbReference>